<organism evidence="2 3">
    <name type="scientific">Leishmania martiniquensis</name>
    <dbReference type="NCBI Taxonomy" id="1580590"/>
    <lineage>
        <taxon>Eukaryota</taxon>
        <taxon>Discoba</taxon>
        <taxon>Euglenozoa</taxon>
        <taxon>Kinetoplastea</taxon>
        <taxon>Metakinetoplastina</taxon>
        <taxon>Trypanosomatida</taxon>
        <taxon>Trypanosomatidae</taxon>
        <taxon>Leishmaniinae</taxon>
        <taxon>Leishmania</taxon>
    </lineage>
</organism>
<dbReference type="SMART" id="SM00268">
    <property type="entry name" value="ACTIN"/>
    <property type="match status" value="1"/>
</dbReference>
<proteinExistence type="inferred from homology"/>
<accession>A0A836GF91</accession>
<gene>
    <name evidence="2" type="ORF">LSCM1_04562</name>
</gene>
<dbReference type="Gene3D" id="3.90.640.10">
    <property type="entry name" value="Actin, Chain A, domain 4"/>
    <property type="match status" value="1"/>
</dbReference>
<evidence type="ECO:0000313" key="2">
    <source>
        <dbReference type="EMBL" id="KAG5473926.1"/>
    </source>
</evidence>
<dbReference type="InterPro" id="IPR043129">
    <property type="entry name" value="ATPase_NBD"/>
</dbReference>
<dbReference type="Pfam" id="PF00022">
    <property type="entry name" value="Actin"/>
    <property type="match status" value="1"/>
</dbReference>
<sequence length="322" mass="35406">MEATYILDCGHHTLKYTALSKNSRRNVEVLIKERRSECDACDTGDERFRHCVPQLLSDELHTDEDLTLLLLLDTLHSQKSKAALLYSCFEQFGCKRVCLHYSACTGLYAAGETSGVVVDLGYAGAQLTSVYSGSVATATSARLSSVGTRSVDDELRRLLRGNVTEKTLDLVKTHCCSLREREELAPELALPDGSVLAYEDLKSELYKATSAILYSTTSSVPDSLRAVYQKHSILFPDSASWLQLGGGSLIRGVDEVLKRAMTHALLCHSPKQLHLKAVTHAPVTGGIILSQLNIFKSMCIDVSEYEEYGPEGSLRMQVVDAR</sequence>
<name>A0A836GF91_9TRYP</name>
<dbReference type="AlphaFoldDB" id="A0A836GF91"/>
<evidence type="ECO:0000313" key="3">
    <source>
        <dbReference type="Proteomes" id="UP000673552"/>
    </source>
</evidence>
<dbReference type="GeneID" id="92514577"/>
<reference evidence="3" key="1">
    <citation type="journal article" date="2021" name="Microbiol. Resour. Announc.">
        <title>LGAAP: Leishmaniinae Genome Assembly and Annotation Pipeline.</title>
        <authorList>
            <person name="Almutairi H."/>
            <person name="Urbaniak M.D."/>
            <person name="Bates M.D."/>
            <person name="Jariyapan N."/>
            <person name="Kwakye-Nuako G."/>
            <person name="Thomaz-Soccol V."/>
            <person name="Al-Salem W.S."/>
            <person name="Dillon R.J."/>
            <person name="Bates P.A."/>
            <person name="Gatherer D."/>
        </authorList>
    </citation>
    <scope>NUCLEOTIDE SEQUENCE [LARGE SCALE GENOMIC DNA]</scope>
</reference>
<comment type="similarity">
    <text evidence="1">Belongs to the actin family.</text>
</comment>
<evidence type="ECO:0000256" key="1">
    <source>
        <dbReference type="RuleBase" id="RU000487"/>
    </source>
</evidence>
<dbReference type="Proteomes" id="UP000673552">
    <property type="component" value="Unassembled WGS sequence"/>
</dbReference>
<dbReference type="RefSeq" id="XP_067177160.1">
    <property type="nucleotide sequence ID" value="XM_067322065.1"/>
</dbReference>
<comment type="caution">
    <text evidence="2">The sequence shown here is derived from an EMBL/GenBank/DDBJ whole genome shotgun (WGS) entry which is preliminary data.</text>
</comment>
<dbReference type="KEGG" id="lmat:92514577"/>
<protein>
    <recommendedName>
        <fullName evidence="4">Actin-like protein</fullName>
    </recommendedName>
</protein>
<keyword evidence="3" id="KW-1185">Reference proteome</keyword>
<dbReference type="Gene3D" id="3.30.420.40">
    <property type="match status" value="2"/>
</dbReference>
<reference evidence="3" key="2">
    <citation type="journal article" date="2021" name="Sci. Data">
        <title>Chromosome-scale genome sequencing, assembly and annotation of six genomes from subfamily Leishmaniinae.</title>
        <authorList>
            <person name="Almutairi H."/>
            <person name="Urbaniak M.D."/>
            <person name="Bates M.D."/>
            <person name="Jariyapan N."/>
            <person name="Kwakye-Nuako G."/>
            <person name="Thomaz Soccol V."/>
            <person name="Al-Salem W.S."/>
            <person name="Dillon R.J."/>
            <person name="Bates P.A."/>
            <person name="Gatherer D."/>
        </authorList>
    </citation>
    <scope>NUCLEOTIDE SEQUENCE [LARGE SCALE GENOMIC DNA]</scope>
</reference>
<dbReference type="OrthoDB" id="74201at2759"/>
<dbReference type="InterPro" id="IPR004000">
    <property type="entry name" value="Actin"/>
</dbReference>
<dbReference type="SUPFAM" id="SSF53067">
    <property type="entry name" value="Actin-like ATPase domain"/>
    <property type="match status" value="1"/>
</dbReference>
<evidence type="ECO:0008006" key="4">
    <source>
        <dbReference type="Google" id="ProtNLM"/>
    </source>
</evidence>
<dbReference type="PANTHER" id="PTHR11937">
    <property type="entry name" value="ACTIN"/>
    <property type="match status" value="1"/>
</dbReference>
<dbReference type="EMBL" id="JAFEUZ010000029">
    <property type="protein sequence ID" value="KAG5473926.1"/>
    <property type="molecule type" value="Genomic_DNA"/>
</dbReference>